<dbReference type="InterPro" id="IPR013412">
    <property type="entry name" value="CRISPR-assoc_RAMP_Csm3"/>
</dbReference>
<dbReference type="Proteomes" id="UP000667802">
    <property type="component" value="Unassembled WGS sequence"/>
</dbReference>
<evidence type="ECO:0000256" key="6">
    <source>
        <dbReference type="ARBA" id="ARBA00022884"/>
    </source>
</evidence>
<dbReference type="Pfam" id="PF03787">
    <property type="entry name" value="RAMPs"/>
    <property type="match status" value="1"/>
</dbReference>
<dbReference type="GO" id="GO:0051607">
    <property type="term" value="P:defense response to virus"/>
    <property type="evidence" value="ECO:0007669"/>
    <property type="project" value="UniProtKB-KW"/>
</dbReference>
<name>A0AAP5M750_9CYAN</name>
<evidence type="ECO:0000256" key="1">
    <source>
        <dbReference type="ARBA" id="ARBA00006342"/>
    </source>
</evidence>
<reference evidence="11" key="1">
    <citation type="journal article" date="2021" name="Science">
        <title>Hunting the eagle killer: A cyanobacterial neurotoxin causes vacuolar myelinopathy.</title>
        <authorList>
            <person name="Breinlinger S."/>
            <person name="Phillips T.J."/>
            <person name="Haram B.N."/>
            <person name="Mares J."/>
            <person name="Martinez Yerena J.A."/>
            <person name="Hrouzek P."/>
            <person name="Sobotka R."/>
            <person name="Henderson W.M."/>
            <person name="Schmieder P."/>
            <person name="Williams S.M."/>
            <person name="Lauderdale J.D."/>
            <person name="Wilde H.D."/>
            <person name="Gerrin W."/>
            <person name="Kust A."/>
            <person name="Washington J.W."/>
            <person name="Wagner C."/>
            <person name="Geier B."/>
            <person name="Liebeke M."/>
            <person name="Enke H."/>
            <person name="Niedermeyer T.H.J."/>
            <person name="Wilde S.B."/>
        </authorList>
    </citation>
    <scope>NUCLEOTIDE SEQUENCE [LARGE SCALE GENOMIC DNA]</scope>
    <source>
        <strain evidence="11">Thurmond2011</strain>
    </source>
</reference>
<evidence type="ECO:0000313" key="10">
    <source>
        <dbReference type="EMBL" id="MDR9893342.1"/>
    </source>
</evidence>
<dbReference type="AlphaFoldDB" id="A0AAP5M750"/>
<evidence type="ECO:0000256" key="2">
    <source>
        <dbReference type="ARBA" id="ARBA00022150"/>
    </source>
</evidence>
<dbReference type="PANTHER" id="PTHR35579:SF3">
    <property type="entry name" value="CRISPR SYSTEM CMS ENDORIBONUCLEASE CSM3"/>
    <property type="match status" value="1"/>
</dbReference>
<comment type="caution">
    <text evidence="10">The sequence shown here is derived from an EMBL/GenBank/DDBJ whole genome shotgun (WGS) entry which is preliminary data.</text>
</comment>
<keyword evidence="4" id="KW-0255">Endonuclease</keyword>
<evidence type="ECO:0000256" key="3">
    <source>
        <dbReference type="ARBA" id="ARBA00022722"/>
    </source>
</evidence>
<evidence type="ECO:0000259" key="9">
    <source>
        <dbReference type="Pfam" id="PF03787"/>
    </source>
</evidence>
<dbReference type="GO" id="GO:0016787">
    <property type="term" value="F:hydrolase activity"/>
    <property type="evidence" value="ECO:0007669"/>
    <property type="project" value="UniProtKB-KW"/>
</dbReference>
<dbReference type="InterPro" id="IPR052216">
    <property type="entry name" value="CRISPR_Csm3_endoribonuclease"/>
</dbReference>
<organism evidence="10 11">
    <name type="scientific">Aetokthonos hydrillicola Thurmond2011</name>
    <dbReference type="NCBI Taxonomy" id="2712845"/>
    <lineage>
        <taxon>Bacteria</taxon>
        <taxon>Bacillati</taxon>
        <taxon>Cyanobacteriota</taxon>
        <taxon>Cyanophyceae</taxon>
        <taxon>Nostocales</taxon>
        <taxon>Hapalosiphonaceae</taxon>
        <taxon>Aetokthonos</taxon>
    </lineage>
</organism>
<gene>
    <name evidence="10" type="primary">csm3</name>
    <name evidence="10" type="ORF">G7B40_001910</name>
</gene>
<keyword evidence="3" id="KW-0540">Nuclease</keyword>
<keyword evidence="5" id="KW-0378">Hydrolase</keyword>
<dbReference type="RefSeq" id="WP_208339492.1">
    <property type="nucleotide sequence ID" value="NZ_CAWQFN010000550.1"/>
</dbReference>
<dbReference type="NCBIfam" id="TIGR02582">
    <property type="entry name" value="cas7_TM1809"/>
    <property type="match status" value="2"/>
</dbReference>
<dbReference type="PANTHER" id="PTHR35579">
    <property type="entry name" value="CRISPR SYSTEM CMS ENDORIBONUCLEASE CSM3"/>
    <property type="match status" value="1"/>
</dbReference>
<dbReference type="GO" id="GO:0004519">
    <property type="term" value="F:endonuclease activity"/>
    <property type="evidence" value="ECO:0007669"/>
    <property type="project" value="UniProtKB-KW"/>
</dbReference>
<evidence type="ECO:0000256" key="7">
    <source>
        <dbReference type="ARBA" id="ARBA00023118"/>
    </source>
</evidence>
<dbReference type="GO" id="GO:0003723">
    <property type="term" value="F:RNA binding"/>
    <property type="evidence" value="ECO:0007669"/>
    <property type="project" value="UniProtKB-KW"/>
</dbReference>
<keyword evidence="7" id="KW-0051">Antiviral defense</keyword>
<dbReference type="EMBL" id="JAALHA020000001">
    <property type="protein sequence ID" value="MDR9893342.1"/>
    <property type="molecule type" value="Genomic_DNA"/>
</dbReference>
<dbReference type="InterPro" id="IPR005537">
    <property type="entry name" value="RAMP_III_fam"/>
</dbReference>
<comment type="similarity">
    <text evidence="1">Belongs to the CRISPR-associated Csm3 family.</text>
</comment>
<accession>A0AAP5M750</accession>
<protein>
    <recommendedName>
        <fullName evidence="2">CRISPR system Cms endoribonuclease Csm3</fullName>
    </recommendedName>
    <alternativeName>
        <fullName evidence="8">CRISPR type III A-associated RAMP protein Csm3</fullName>
    </alternativeName>
</protein>
<proteinExistence type="inferred from homology"/>
<keyword evidence="6" id="KW-0694">RNA-binding</keyword>
<feature type="domain" description="CRISPR type III-associated protein" evidence="9">
    <location>
        <begin position="22"/>
        <end position="288"/>
    </location>
</feature>
<evidence type="ECO:0000256" key="5">
    <source>
        <dbReference type="ARBA" id="ARBA00022801"/>
    </source>
</evidence>
<evidence type="ECO:0000256" key="8">
    <source>
        <dbReference type="ARBA" id="ARBA00033183"/>
    </source>
</evidence>
<evidence type="ECO:0000313" key="11">
    <source>
        <dbReference type="Proteomes" id="UP000667802"/>
    </source>
</evidence>
<sequence>MPASIEQKPLLGKVTINTHLIVETGLHIGGGGENLDIGGLDKPVIRDPITQYPYLPGSSIKGKLRSILERLLNKPLNRTGGSGTYRYESDDLEDGFTEIDGLLIRYEGANTCQVSRLFGSTGGTNCWLEREKVESQALERVQNVSPRHIVWANEAKTGRFVNNNQAQLNRGEVLKEFIKVKGRNCPARLIIRDCHLLPESAEQLKKVDTGLFMTEWKFENGIDRVTAAANPRQLERVPAGSRFKFELIYTVENRLQAVEDLQNIAIAIAILEDDALGGHGSRGYGKVKFQDFNFSYRSLDQYRRITNTPGGSSDLATIEPVRDTQALLDNFVRLRDDIMRRLPPAEENSN</sequence>
<evidence type="ECO:0000256" key="4">
    <source>
        <dbReference type="ARBA" id="ARBA00022759"/>
    </source>
</evidence>
<keyword evidence="11" id="KW-1185">Reference proteome</keyword>